<evidence type="ECO:0000313" key="2">
    <source>
        <dbReference type="EMBL" id="EEH33191.2"/>
    </source>
</evidence>
<dbReference type="PANTHER" id="PTHR43539:SF78">
    <property type="entry name" value="FLAVIN-CONTAINING MONOOXYGENASE"/>
    <property type="match status" value="1"/>
</dbReference>
<accession>C1H0F0</accession>
<dbReference type="GO" id="GO:0004497">
    <property type="term" value="F:monooxygenase activity"/>
    <property type="evidence" value="ECO:0007669"/>
    <property type="project" value="TreeGrafter"/>
</dbReference>
<keyword evidence="1" id="KW-0560">Oxidoreductase</keyword>
<dbReference type="HOGENOM" id="CLU_019225_0_0_1"/>
<dbReference type="InterPro" id="IPR036188">
    <property type="entry name" value="FAD/NAD-bd_sf"/>
</dbReference>
<dbReference type="Gene3D" id="3.50.50.60">
    <property type="entry name" value="FAD/NAD(P)-binding domain"/>
    <property type="match status" value="1"/>
</dbReference>
<dbReference type="VEuPathDB" id="FungiDB:PAAG_04244"/>
<evidence type="ECO:0000256" key="1">
    <source>
        <dbReference type="ARBA" id="ARBA00023002"/>
    </source>
</evidence>
<dbReference type="EMBL" id="KN294001">
    <property type="protein sequence ID" value="EEH33191.2"/>
    <property type="molecule type" value="Genomic_DNA"/>
</dbReference>
<sequence>MSALILATGLTSEAFLPHFDGQETFGGPIFHIKDFPQNKATLGTAKSVTILGATKSAWDAAYAYSTAGVKVNWIIRSTGRGPCWMSPPYVTSLKKWIEKLANIRLLTWFSPCIFSEAGGYTGIRSFLHGTAVGRAIANRFWGVLGGDVITLMAFDKHPETAKLKSWIDAMFIGASFSILNYDTDFLDLVKQGDKITIRLGEVHHLVRAWKHVPPMKFLPEGIDKELGLPHLPLDNAPMEDLSNQQDLIKHADEEGIESKDKVMPWTPLTPYMLHHFLVPPSERFMQVRDIAFAGMVSNFSNTLTAHLQGLWIGAYSSGLLVNDPAKAIRDDAAMQKLRYDTVLYNRFGKWRYLTHWGSNIFDAVPYLDLLQRDLGLEPRRKGGVMAEIWGPYGHDGYRDINAEWLRKCGSLKKAM</sequence>
<dbReference type="GeneID" id="9097112"/>
<reference evidence="2 3" key="1">
    <citation type="journal article" date="2011" name="PLoS Genet.">
        <title>Comparative genomic analysis of human fungal pathogens causing paracoccidioidomycosis.</title>
        <authorList>
            <person name="Desjardins C.A."/>
            <person name="Champion M.D."/>
            <person name="Holder J.W."/>
            <person name="Muszewska A."/>
            <person name="Goldberg J."/>
            <person name="Bailao A.M."/>
            <person name="Brigido M.M."/>
            <person name="Ferreira M.E."/>
            <person name="Garcia A.M."/>
            <person name="Grynberg M."/>
            <person name="Gujja S."/>
            <person name="Heiman D.I."/>
            <person name="Henn M.R."/>
            <person name="Kodira C.D."/>
            <person name="Leon-Narvaez H."/>
            <person name="Longo L.V."/>
            <person name="Ma L.J."/>
            <person name="Malavazi I."/>
            <person name="Matsuo A.L."/>
            <person name="Morais F.V."/>
            <person name="Pereira M."/>
            <person name="Rodriguez-Brito S."/>
            <person name="Sakthikumar S."/>
            <person name="Salem-Izacc S.M."/>
            <person name="Sykes S.M."/>
            <person name="Teixeira M.M."/>
            <person name="Vallejo M.C."/>
            <person name="Walter M.E."/>
            <person name="Yandava C."/>
            <person name="Young S."/>
            <person name="Zeng Q."/>
            <person name="Zucker J."/>
            <person name="Felipe M.S."/>
            <person name="Goldman G.H."/>
            <person name="Haas B.J."/>
            <person name="McEwen J.G."/>
            <person name="Nino-Vega G."/>
            <person name="Puccia R."/>
            <person name="San-Blas G."/>
            <person name="Soares C.M."/>
            <person name="Birren B.W."/>
            <person name="Cuomo C.A."/>
        </authorList>
    </citation>
    <scope>NUCLEOTIDE SEQUENCE [LARGE SCALE GENOMIC DNA]</scope>
    <source>
        <strain evidence="3">ATCC MYA-826 / Pb01</strain>
    </source>
</reference>
<dbReference type="KEGG" id="pbl:PAAG_04244"/>
<dbReference type="RefSeq" id="XP_015699447.1">
    <property type="nucleotide sequence ID" value="XM_015845221.1"/>
</dbReference>
<dbReference type="Proteomes" id="UP000002059">
    <property type="component" value="Partially assembled WGS sequence"/>
</dbReference>
<dbReference type="GO" id="GO:0050660">
    <property type="term" value="F:flavin adenine dinucleotide binding"/>
    <property type="evidence" value="ECO:0007669"/>
    <property type="project" value="TreeGrafter"/>
</dbReference>
<evidence type="ECO:0000313" key="3">
    <source>
        <dbReference type="Proteomes" id="UP000002059"/>
    </source>
</evidence>
<dbReference type="OMA" id="GAKFSWD"/>
<gene>
    <name evidence="2" type="ORF">PAAG_04244</name>
</gene>
<dbReference type="SUPFAM" id="SSF51905">
    <property type="entry name" value="FAD/NAD(P)-binding domain"/>
    <property type="match status" value="1"/>
</dbReference>
<dbReference type="eggNOG" id="KOG1399">
    <property type="taxonomic scope" value="Eukaryota"/>
</dbReference>
<name>C1H0F0_PARBA</name>
<dbReference type="AlphaFoldDB" id="C1H0F0"/>
<dbReference type="OrthoDB" id="2915840at2759"/>
<dbReference type="InterPro" id="IPR050982">
    <property type="entry name" value="Auxin_biosynth/cation_transpt"/>
</dbReference>
<protein>
    <submittedName>
        <fullName evidence="2">Uncharacterized protein</fullName>
    </submittedName>
</protein>
<proteinExistence type="predicted"/>
<dbReference type="PANTHER" id="PTHR43539">
    <property type="entry name" value="FLAVIN-BINDING MONOOXYGENASE-LIKE PROTEIN (AFU_ORTHOLOGUE AFUA_4G09220)"/>
    <property type="match status" value="1"/>
</dbReference>
<keyword evidence="3" id="KW-1185">Reference proteome</keyword>
<organism evidence="2 3">
    <name type="scientific">Paracoccidioides lutzii (strain ATCC MYA-826 / Pb01)</name>
    <name type="common">Paracoccidioides brasiliensis</name>
    <dbReference type="NCBI Taxonomy" id="502779"/>
    <lineage>
        <taxon>Eukaryota</taxon>
        <taxon>Fungi</taxon>
        <taxon>Dikarya</taxon>
        <taxon>Ascomycota</taxon>
        <taxon>Pezizomycotina</taxon>
        <taxon>Eurotiomycetes</taxon>
        <taxon>Eurotiomycetidae</taxon>
        <taxon>Onygenales</taxon>
        <taxon>Ajellomycetaceae</taxon>
        <taxon>Paracoccidioides</taxon>
    </lineage>
</organism>